<dbReference type="GO" id="GO:0070475">
    <property type="term" value="P:rRNA base methylation"/>
    <property type="evidence" value="ECO:0007669"/>
    <property type="project" value="TreeGrafter"/>
</dbReference>
<dbReference type="EC" id="2.1.1.-" evidence="6"/>
<keyword evidence="3 6" id="KW-0808">Transferase</keyword>
<dbReference type="PIRSF" id="PIRSF004486">
    <property type="entry name" value="MraW"/>
    <property type="match status" value="1"/>
</dbReference>
<evidence type="ECO:0000256" key="2">
    <source>
        <dbReference type="ARBA" id="ARBA00022603"/>
    </source>
</evidence>
<dbReference type="InterPro" id="IPR029063">
    <property type="entry name" value="SAM-dependent_MTases_sf"/>
</dbReference>
<comment type="similarity">
    <text evidence="1">Belongs to the methyltransferase superfamily. RsmH family.</text>
</comment>
<dbReference type="InterPro" id="IPR023397">
    <property type="entry name" value="SAM-dep_MeTrfase_MraW_recog"/>
</dbReference>
<sequence>MADTLDHVPVMLAEVVQLLSPRDGALYVDATFGGGGYTRAILNAAPCRVVAIDRDRDALARAQDLKQQAGDRLTLLHGCFGDMAALLAEASVDRVDGIALDLGVSSAQLDDPARGFSFQGDGPLDMRMDRGAQPTAADVVNSVGESELAHILATYGEERAARRIAAAIIKARAERPIVGTGQLASIVRAVLPRGDQGIDPATRTFQALRIVVNDELGELDRGLDATEHLLAPGGRLVVVSFHSLEDRRVKAFLRACCGLEPRPSRHQPIVEGATPAPTFRLLTRRALRPAAAEIASNPRARSARVRAAERTEASPRSGRSVERRAA</sequence>
<dbReference type="FunFam" id="1.10.150.170:FF:000003">
    <property type="entry name" value="Ribosomal RNA small subunit methyltransferase H"/>
    <property type="match status" value="1"/>
</dbReference>
<name>A0A380TEI3_9ZZZZ</name>
<feature type="compositionally biased region" description="Basic and acidic residues" evidence="5">
    <location>
        <begin position="306"/>
        <end position="326"/>
    </location>
</feature>
<protein>
    <submittedName>
        <fullName evidence="6">S-adenosyl-dependent methyltransferase activity on membrane-located substrates</fullName>
        <ecNumber evidence="6">2.1.1.-</ecNumber>
    </submittedName>
</protein>
<dbReference type="GO" id="GO:0071424">
    <property type="term" value="F:rRNA (cytosine-N4-)-methyltransferase activity"/>
    <property type="evidence" value="ECO:0007669"/>
    <property type="project" value="TreeGrafter"/>
</dbReference>
<keyword evidence="2 6" id="KW-0489">Methyltransferase</keyword>
<evidence type="ECO:0000256" key="5">
    <source>
        <dbReference type="SAM" id="MobiDB-lite"/>
    </source>
</evidence>
<dbReference type="SUPFAM" id="SSF53335">
    <property type="entry name" value="S-adenosyl-L-methionine-dependent methyltransferases"/>
    <property type="match status" value="1"/>
</dbReference>
<dbReference type="AlphaFoldDB" id="A0A380TEI3"/>
<accession>A0A380TEI3</accession>
<evidence type="ECO:0000313" key="6">
    <source>
        <dbReference type="EMBL" id="SUS06706.1"/>
    </source>
</evidence>
<dbReference type="PANTHER" id="PTHR11265:SF0">
    <property type="entry name" value="12S RRNA N4-METHYLCYTIDINE METHYLTRANSFERASE"/>
    <property type="match status" value="1"/>
</dbReference>
<evidence type="ECO:0000256" key="1">
    <source>
        <dbReference type="ARBA" id="ARBA00010396"/>
    </source>
</evidence>
<reference evidence="6" key="1">
    <citation type="submission" date="2018-07" db="EMBL/GenBank/DDBJ databases">
        <authorList>
            <person name="Quirk P.G."/>
            <person name="Krulwich T.A."/>
        </authorList>
    </citation>
    <scope>NUCLEOTIDE SEQUENCE</scope>
</reference>
<evidence type="ECO:0000256" key="4">
    <source>
        <dbReference type="ARBA" id="ARBA00022691"/>
    </source>
</evidence>
<gene>
    <name evidence="6" type="primary">mraW</name>
    <name evidence="6" type="ORF">DF3PB_3140004</name>
</gene>
<evidence type="ECO:0000256" key="3">
    <source>
        <dbReference type="ARBA" id="ARBA00022679"/>
    </source>
</evidence>
<dbReference type="HAMAP" id="MF_01007">
    <property type="entry name" value="16SrRNA_methyltr_H"/>
    <property type="match status" value="1"/>
</dbReference>
<dbReference type="Pfam" id="PF01795">
    <property type="entry name" value="Methyltransf_5"/>
    <property type="match status" value="1"/>
</dbReference>
<dbReference type="Gene3D" id="1.10.150.170">
    <property type="entry name" value="Putative methyltransferase TM0872, insert domain"/>
    <property type="match status" value="1"/>
</dbReference>
<dbReference type="EMBL" id="UIDG01000240">
    <property type="protein sequence ID" value="SUS06706.1"/>
    <property type="molecule type" value="Genomic_DNA"/>
</dbReference>
<dbReference type="GO" id="GO:0005737">
    <property type="term" value="C:cytoplasm"/>
    <property type="evidence" value="ECO:0007669"/>
    <property type="project" value="TreeGrafter"/>
</dbReference>
<feature type="region of interest" description="Disordered" evidence="5">
    <location>
        <begin position="292"/>
        <end position="326"/>
    </location>
</feature>
<dbReference type="SUPFAM" id="SSF81799">
    <property type="entry name" value="Putative methyltransferase TM0872, insert domain"/>
    <property type="match status" value="1"/>
</dbReference>
<dbReference type="InterPro" id="IPR002903">
    <property type="entry name" value="RsmH"/>
</dbReference>
<dbReference type="PANTHER" id="PTHR11265">
    <property type="entry name" value="S-ADENOSYL-METHYLTRANSFERASE MRAW"/>
    <property type="match status" value="1"/>
</dbReference>
<dbReference type="CDD" id="cd02440">
    <property type="entry name" value="AdoMet_MTases"/>
    <property type="match status" value="1"/>
</dbReference>
<keyword evidence="4" id="KW-0949">S-adenosyl-L-methionine</keyword>
<dbReference type="Gene3D" id="3.40.50.150">
    <property type="entry name" value="Vaccinia Virus protein VP39"/>
    <property type="match status" value="1"/>
</dbReference>
<organism evidence="6">
    <name type="scientific">metagenome</name>
    <dbReference type="NCBI Taxonomy" id="256318"/>
    <lineage>
        <taxon>unclassified sequences</taxon>
        <taxon>metagenomes</taxon>
    </lineage>
</organism>
<proteinExistence type="inferred from homology"/>
<dbReference type="NCBIfam" id="TIGR00006">
    <property type="entry name" value="16S rRNA (cytosine(1402)-N(4))-methyltransferase RsmH"/>
    <property type="match status" value="1"/>
</dbReference>